<dbReference type="Proteomes" id="UP000619512">
    <property type="component" value="Unassembled WGS sequence"/>
</dbReference>
<evidence type="ECO:0000256" key="1">
    <source>
        <dbReference type="SAM" id="Phobius"/>
    </source>
</evidence>
<dbReference type="EMBL" id="CP038026">
    <property type="protein sequence ID" value="QBQ38915.1"/>
    <property type="molecule type" value="Genomic_DNA"/>
</dbReference>
<dbReference type="OrthoDB" id="8780389at2"/>
<evidence type="ECO:0000313" key="5">
    <source>
        <dbReference type="Proteomes" id="UP000619512"/>
    </source>
</evidence>
<keyword evidence="1" id="KW-0812">Transmembrane</keyword>
<dbReference type="Proteomes" id="UP000294359">
    <property type="component" value="Chromosome"/>
</dbReference>
<reference evidence="2" key="1">
    <citation type="journal article" date="2014" name="Int. J. Syst. Evol. Microbiol.">
        <title>Complete genome sequence of Corynebacterium casei LMG S-19264T (=DSM 44701T), isolated from a smear-ripened cheese.</title>
        <authorList>
            <consortium name="US DOE Joint Genome Institute (JGI-PGF)"/>
            <person name="Walter F."/>
            <person name="Albersmeier A."/>
            <person name="Kalinowski J."/>
            <person name="Ruckert C."/>
        </authorList>
    </citation>
    <scope>NUCLEOTIDE SEQUENCE</scope>
    <source>
        <strain evidence="2">KCTC 12344</strain>
    </source>
</reference>
<dbReference type="RefSeq" id="WP_134387611.1">
    <property type="nucleotide sequence ID" value="NZ_BMWW01000016.1"/>
</dbReference>
<dbReference type="InterPro" id="IPR032092">
    <property type="entry name" value="PilW"/>
</dbReference>
<accession>A0A4P7BME7</accession>
<name>A0A4P7BME7_9BURK</name>
<evidence type="ECO:0000313" key="4">
    <source>
        <dbReference type="Proteomes" id="UP000294359"/>
    </source>
</evidence>
<reference evidence="3 4" key="2">
    <citation type="submission" date="2019-03" db="EMBL/GenBank/DDBJ databases">
        <title>Draft Genome Sequences of Six Type Strains of the Genus Massilia.</title>
        <authorList>
            <person name="Miess H."/>
            <person name="Frediansyhah A."/>
            <person name="Gross H."/>
        </authorList>
    </citation>
    <scope>NUCLEOTIDE SEQUENCE [LARGE SCALE GENOMIC DNA]</scope>
    <source>
        <strain evidence="3 4">DSM 17505</strain>
    </source>
</reference>
<proteinExistence type="predicted"/>
<keyword evidence="1" id="KW-0472">Membrane</keyword>
<protein>
    <submittedName>
        <fullName evidence="3">Pilus assembly protein PilW</fullName>
    </submittedName>
</protein>
<feature type="transmembrane region" description="Helical" evidence="1">
    <location>
        <begin position="12"/>
        <end position="35"/>
    </location>
</feature>
<evidence type="ECO:0000313" key="3">
    <source>
        <dbReference type="EMBL" id="QBQ38915.1"/>
    </source>
</evidence>
<dbReference type="AlphaFoldDB" id="A0A4P7BME7"/>
<gene>
    <name evidence="3" type="ORF">E1742_24240</name>
    <name evidence="2" type="ORF">GCM10007388_50550</name>
</gene>
<dbReference type="EMBL" id="BMWW01000016">
    <property type="protein sequence ID" value="GGZ11011.1"/>
    <property type="molecule type" value="Genomic_DNA"/>
</dbReference>
<organism evidence="2 5">
    <name type="scientific">Pseudoduganella plicata</name>
    <dbReference type="NCBI Taxonomy" id="321984"/>
    <lineage>
        <taxon>Bacteria</taxon>
        <taxon>Pseudomonadati</taxon>
        <taxon>Pseudomonadota</taxon>
        <taxon>Betaproteobacteria</taxon>
        <taxon>Burkholderiales</taxon>
        <taxon>Oxalobacteraceae</taxon>
        <taxon>Telluria group</taxon>
        <taxon>Pseudoduganella</taxon>
    </lineage>
</organism>
<sequence>MTGRQHRCAGAGLVEMLVALTIGMLVTLASAAMLVTANGDYLHHGATVRLNDGGRYALELIGQALRQAGYADAAAPGGAAPAAEEGAGIEGLDARSVTRTGPGIADARASSVNGSDVLAVRFGGAGAGSGDGSIVDCAGFAVGASAQGWSIFFVARGDDGEAELRCKYRTDSGGWSADAVVRGVDSLQVLYGVDTDTPVDGVANRYLNATAVRALDDALAVAGASAAERERERRRRSYWHRVVAVRLALLLHGESGTRSGGAPMAFDLFGAAYTAAARGGDAGTRIDEAALPASLRARSRRLFEAAVLLRNRAGS</sequence>
<keyword evidence="4" id="KW-1185">Reference proteome</keyword>
<keyword evidence="1" id="KW-1133">Transmembrane helix</keyword>
<dbReference type="Pfam" id="PF16074">
    <property type="entry name" value="PilW"/>
    <property type="match status" value="1"/>
</dbReference>
<evidence type="ECO:0000313" key="2">
    <source>
        <dbReference type="EMBL" id="GGZ11011.1"/>
    </source>
</evidence>
<dbReference type="GO" id="GO:0043683">
    <property type="term" value="P:type IV pilus assembly"/>
    <property type="evidence" value="ECO:0007669"/>
    <property type="project" value="InterPro"/>
</dbReference>
<reference evidence="2" key="3">
    <citation type="submission" date="2022-12" db="EMBL/GenBank/DDBJ databases">
        <authorList>
            <person name="Sun Q."/>
            <person name="Kim S."/>
        </authorList>
    </citation>
    <scope>NUCLEOTIDE SEQUENCE</scope>
    <source>
        <strain evidence="2">KCTC 12344</strain>
    </source>
</reference>